<dbReference type="AlphaFoldDB" id="D8PYI4"/>
<evidence type="ECO:0000313" key="2">
    <source>
        <dbReference type="Proteomes" id="UP000007431"/>
    </source>
</evidence>
<protein>
    <recommendedName>
        <fullName evidence="3">Reverse transcriptase zinc-binding domain-containing protein</fullName>
    </recommendedName>
</protein>
<keyword evidence="2" id="KW-1185">Reference proteome</keyword>
<dbReference type="HOGENOM" id="CLU_1200401_0_0_1"/>
<dbReference type="STRING" id="578458.D8PYI4"/>
<accession>D8PYI4</accession>
<gene>
    <name evidence="1" type="ORF">SCHCODRAFT_106390</name>
</gene>
<dbReference type="EMBL" id="GL377304">
    <property type="protein sequence ID" value="EFI99265.1"/>
    <property type="molecule type" value="Genomic_DNA"/>
</dbReference>
<dbReference type="InParanoid" id="D8PYI4"/>
<evidence type="ECO:0000313" key="1">
    <source>
        <dbReference type="EMBL" id="EFI99265.1"/>
    </source>
</evidence>
<evidence type="ECO:0008006" key="3">
    <source>
        <dbReference type="Google" id="ProtNLM"/>
    </source>
</evidence>
<dbReference type="OMA" id="PRHYARC"/>
<organism evidence="2">
    <name type="scientific">Schizophyllum commune (strain H4-8 / FGSC 9210)</name>
    <name type="common">Split gill fungus</name>
    <dbReference type="NCBI Taxonomy" id="578458"/>
    <lineage>
        <taxon>Eukaryota</taxon>
        <taxon>Fungi</taxon>
        <taxon>Dikarya</taxon>
        <taxon>Basidiomycota</taxon>
        <taxon>Agaricomycotina</taxon>
        <taxon>Agaricomycetes</taxon>
        <taxon>Agaricomycetidae</taxon>
        <taxon>Agaricales</taxon>
        <taxon>Schizophyllaceae</taxon>
        <taxon>Schizophyllum</taxon>
    </lineage>
</organism>
<feature type="non-terminal residue" evidence="1">
    <location>
        <position position="231"/>
    </location>
</feature>
<dbReference type="GeneID" id="9592324"/>
<sequence length="231" mass="25848">MTGKAGWLGDIAYALARLRCPVRVDFVRIMTGSDVDEVIQQVKDSFRIHVRALLSQRRWLTSLRARESMEANGLKPRNPIQYRAYLDIAMPHHLKALTLILTGEHPLLDVRGGWSQRGVEIAPEWRRCRFCEGGIEDGVHALFICNSRAELALLRTRFWEDVADIDPSIRGCSHDPAAWIHALCAHPATCAMLGKFAFDVLQLFGMHRAFSPPTHVWVAASDGIGNQDGGL</sequence>
<dbReference type="KEGG" id="scm:SCHCO_02491702"/>
<reference evidence="1 2" key="1">
    <citation type="journal article" date="2010" name="Nat. Biotechnol.">
        <title>Genome sequence of the model mushroom Schizophyllum commune.</title>
        <authorList>
            <person name="Ohm R.A."/>
            <person name="de Jong J.F."/>
            <person name="Lugones L.G."/>
            <person name="Aerts A."/>
            <person name="Kothe E."/>
            <person name="Stajich J.E."/>
            <person name="de Vries R.P."/>
            <person name="Record E."/>
            <person name="Levasseur A."/>
            <person name="Baker S.E."/>
            <person name="Bartholomew K.A."/>
            <person name="Coutinho P.M."/>
            <person name="Erdmann S."/>
            <person name="Fowler T.J."/>
            <person name="Gathman A.C."/>
            <person name="Lombard V."/>
            <person name="Henrissat B."/>
            <person name="Knabe N."/>
            <person name="Kuees U."/>
            <person name="Lilly W.W."/>
            <person name="Lindquist E."/>
            <person name="Lucas S."/>
            <person name="Magnuson J.K."/>
            <person name="Piumi F."/>
            <person name="Raudaskoski M."/>
            <person name="Salamov A."/>
            <person name="Schmutz J."/>
            <person name="Schwarze F.W.M.R."/>
            <person name="vanKuyk P.A."/>
            <person name="Horton J.S."/>
            <person name="Grigoriev I.V."/>
            <person name="Woesten H.A.B."/>
        </authorList>
    </citation>
    <scope>NUCLEOTIDE SEQUENCE [LARGE SCALE GENOMIC DNA]</scope>
    <source>
        <strain evidence="2">H4-8 / FGSC 9210</strain>
    </source>
</reference>
<dbReference type="VEuPathDB" id="FungiDB:SCHCODRAFT_02491702"/>
<dbReference type="RefSeq" id="XP_003034168.1">
    <property type="nucleotide sequence ID" value="XM_003034122.1"/>
</dbReference>
<dbReference type="OrthoDB" id="3051324at2759"/>
<dbReference type="Proteomes" id="UP000007431">
    <property type="component" value="Unassembled WGS sequence"/>
</dbReference>
<proteinExistence type="predicted"/>
<dbReference type="eggNOG" id="ENOG502SQIW">
    <property type="taxonomic scope" value="Eukaryota"/>
</dbReference>
<name>D8PYI4_SCHCM</name>